<dbReference type="PROSITE" id="PS50914">
    <property type="entry name" value="BON"/>
    <property type="match status" value="1"/>
</dbReference>
<proteinExistence type="predicted"/>
<protein>
    <submittedName>
        <fullName evidence="3">Transport-associated protein</fullName>
    </submittedName>
</protein>
<accession>A0A5E4VKX7</accession>
<feature type="domain" description="BON" evidence="2">
    <location>
        <begin position="248"/>
        <end position="316"/>
    </location>
</feature>
<keyword evidence="4" id="KW-1185">Reference proteome</keyword>
<sequence length="332" mass="35219">MAKHTTHTTHTKQIPHRPQTPPSPKLSAMRPADDDEAQDASQREQHALTHEDGDAETSGAEGPLVSASHGADAAGKAQTHETRQAAEREAQAAQAHEQRDPKWLGASAPKGGRQSAGGSGGHGYAPEIAHGEESGYGPADAAPGAHPRFGRQSAYGPHDDYAGTGRDASGDNPPANNPAKSRRVDWPQGTVGAKEVAHAPDVEGDAGQATGSRKREHARSHASAGAESQSRETADAWVQTRSRDSSRADTAIHDDIRKTLSDAIDLDVAHVEVTVTAGRVLLTGFVPERWMQHVVQTEVAKVQGVLGVDNRLHERRVKAMSRPGESQEGHKI</sequence>
<feature type="compositionally biased region" description="Basic residues" evidence="1">
    <location>
        <begin position="1"/>
        <end position="15"/>
    </location>
</feature>
<dbReference type="Pfam" id="PF04972">
    <property type="entry name" value="BON"/>
    <property type="match status" value="1"/>
</dbReference>
<dbReference type="Gene3D" id="3.30.1340.30">
    <property type="match status" value="1"/>
</dbReference>
<dbReference type="EMBL" id="CABPSB010000008">
    <property type="protein sequence ID" value="VVE11640.1"/>
    <property type="molecule type" value="Genomic_DNA"/>
</dbReference>
<dbReference type="InterPro" id="IPR007055">
    <property type="entry name" value="BON_dom"/>
</dbReference>
<feature type="region of interest" description="Disordered" evidence="1">
    <location>
        <begin position="1"/>
        <end position="249"/>
    </location>
</feature>
<evidence type="ECO:0000259" key="2">
    <source>
        <dbReference type="PROSITE" id="PS50914"/>
    </source>
</evidence>
<reference evidence="3 4" key="1">
    <citation type="submission" date="2019-08" db="EMBL/GenBank/DDBJ databases">
        <authorList>
            <person name="Peeters C."/>
        </authorList>
    </citation>
    <scope>NUCLEOTIDE SEQUENCE [LARGE SCALE GENOMIC DNA]</scope>
    <source>
        <strain evidence="3 4">LMG 31108</strain>
    </source>
</reference>
<evidence type="ECO:0000313" key="4">
    <source>
        <dbReference type="Proteomes" id="UP000406256"/>
    </source>
</evidence>
<evidence type="ECO:0000313" key="3">
    <source>
        <dbReference type="EMBL" id="VVE11640.1"/>
    </source>
</evidence>
<dbReference type="AlphaFoldDB" id="A0A5E4VKX7"/>
<evidence type="ECO:0000256" key="1">
    <source>
        <dbReference type="SAM" id="MobiDB-lite"/>
    </source>
</evidence>
<dbReference type="OrthoDB" id="8938967at2"/>
<feature type="compositionally biased region" description="Gly residues" evidence="1">
    <location>
        <begin position="114"/>
        <end position="123"/>
    </location>
</feature>
<name>A0A5E4VKX7_9BURK</name>
<feature type="compositionally biased region" description="Basic and acidic residues" evidence="1">
    <location>
        <begin position="78"/>
        <end position="102"/>
    </location>
</feature>
<dbReference type="RefSeq" id="WP_150669321.1">
    <property type="nucleotide sequence ID" value="NZ_CABPSB010000008.1"/>
</dbReference>
<organism evidence="3 4">
    <name type="scientific">Pandoraea anhela</name>
    <dbReference type="NCBI Taxonomy" id="2508295"/>
    <lineage>
        <taxon>Bacteria</taxon>
        <taxon>Pseudomonadati</taxon>
        <taxon>Pseudomonadota</taxon>
        <taxon>Betaproteobacteria</taxon>
        <taxon>Burkholderiales</taxon>
        <taxon>Burkholderiaceae</taxon>
        <taxon>Pandoraea</taxon>
    </lineage>
</organism>
<dbReference type="Proteomes" id="UP000406256">
    <property type="component" value="Unassembled WGS sequence"/>
</dbReference>
<gene>
    <name evidence="3" type="ORF">PAN31108_02654</name>
</gene>
<feature type="compositionally biased region" description="Basic and acidic residues" evidence="1">
    <location>
        <begin position="41"/>
        <end position="52"/>
    </location>
</feature>